<reference evidence="1" key="1">
    <citation type="submission" date="2020-05" db="EMBL/GenBank/DDBJ databases">
        <authorList>
            <person name="Chiriac C."/>
            <person name="Salcher M."/>
            <person name="Ghai R."/>
            <person name="Kavagutti S V."/>
        </authorList>
    </citation>
    <scope>NUCLEOTIDE SEQUENCE</scope>
</reference>
<proteinExistence type="predicted"/>
<name>A0A6J5YEA5_9ZZZZ</name>
<evidence type="ECO:0000313" key="1">
    <source>
        <dbReference type="EMBL" id="CAB4324470.1"/>
    </source>
</evidence>
<accession>A0A6J5YEA5</accession>
<dbReference type="InterPro" id="IPR029063">
    <property type="entry name" value="SAM-dependent_MTases_sf"/>
</dbReference>
<sequence>MEQSDTSGSWYTERLRSRPQAAWKRIIPNPYRWNLRRLRLGRVLDVGCGVGRCLDFLDGNGVGVDHNPTSVDETRMRGFEAYTPEQLAARNVGLFDSLLLSHVIEHLDAAAGEGLVRSYLPYLRAGGRVVVITPQEAGQRSDPTHVQFVDAEAARSLLGKLGFSDVRVRSFPFPRRVGRFFVHNETIATGTLAGVARLAD</sequence>
<dbReference type="Gene3D" id="3.40.50.150">
    <property type="entry name" value="Vaccinia Virus protein VP39"/>
    <property type="match status" value="1"/>
</dbReference>
<protein>
    <submittedName>
        <fullName evidence="1">Unannotated protein</fullName>
    </submittedName>
</protein>
<dbReference type="AlphaFoldDB" id="A0A6J5YEA5"/>
<dbReference type="Pfam" id="PF13489">
    <property type="entry name" value="Methyltransf_23"/>
    <property type="match status" value="1"/>
</dbReference>
<dbReference type="SUPFAM" id="SSF53335">
    <property type="entry name" value="S-adenosyl-L-methionine-dependent methyltransferases"/>
    <property type="match status" value="1"/>
</dbReference>
<dbReference type="EMBL" id="CAFBNC010000013">
    <property type="protein sequence ID" value="CAB4927226.1"/>
    <property type="molecule type" value="Genomic_DNA"/>
</dbReference>
<gene>
    <name evidence="1" type="ORF">UFOPK1392_02241</name>
    <name evidence="2" type="ORF">UFOPK3733_00450</name>
</gene>
<dbReference type="EMBL" id="CAEMXZ010000154">
    <property type="protein sequence ID" value="CAB4324470.1"/>
    <property type="molecule type" value="Genomic_DNA"/>
</dbReference>
<evidence type="ECO:0000313" key="2">
    <source>
        <dbReference type="EMBL" id="CAB4927226.1"/>
    </source>
</evidence>
<organism evidence="1">
    <name type="scientific">freshwater metagenome</name>
    <dbReference type="NCBI Taxonomy" id="449393"/>
    <lineage>
        <taxon>unclassified sequences</taxon>
        <taxon>metagenomes</taxon>
        <taxon>ecological metagenomes</taxon>
    </lineage>
</organism>